<dbReference type="STRING" id="686832.A0A0C3BL44"/>
<dbReference type="Pfam" id="PF17667">
    <property type="entry name" value="Pkinase_fungal"/>
    <property type="match status" value="1"/>
</dbReference>
<dbReference type="AlphaFoldDB" id="A0A0C3BL44"/>
<evidence type="ECO:0000259" key="1">
    <source>
        <dbReference type="PROSITE" id="PS50011"/>
    </source>
</evidence>
<dbReference type="PANTHER" id="PTHR38248:SF2">
    <property type="entry name" value="FUNK1 11"/>
    <property type="match status" value="1"/>
</dbReference>
<reference evidence="3" key="2">
    <citation type="submission" date="2015-01" db="EMBL/GenBank/DDBJ databases">
        <title>Evolutionary Origins and Diversification of the Mycorrhizal Mutualists.</title>
        <authorList>
            <consortium name="DOE Joint Genome Institute"/>
            <consortium name="Mycorrhizal Genomics Consortium"/>
            <person name="Kohler A."/>
            <person name="Kuo A."/>
            <person name="Nagy L.G."/>
            <person name="Floudas D."/>
            <person name="Copeland A."/>
            <person name="Barry K.W."/>
            <person name="Cichocki N."/>
            <person name="Veneault-Fourrey C."/>
            <person name="LaButti K."/>
            <person name="Lindquist E.A."/>
            <person name="Lipzen A."/>
            <person name="Lundell T."/>
            <person name="Morin E."/>
            <person name="Murat C."/>
            <person name="Riley R."/>
            <person name="Ohm R."/>
            <person name="Sun H."/>
            <person name="Tunlid A."/>
            <person name="Henrissat B."/>
            <person name="Grigoriev I.V."/>
            <person name="Hibbett D.S."/>
            <person name="Martin F."/>
        </authorList>
    </citation>
    <scope>NUCLEOTIDE SEQUENCE [LARGE SCALE GENOMIC DNA]</scope>
    <source>
        <strain evidence="3">h7</strain>
    </source>
</reference>
<dbReference type="GO" id="GO:0005524">
    <property type="term" value="F:ATP binding"/>
    <property type="evidence" value="ECO:0007669"/>
    <property type="project" value="InterPro"/>
</dbReference>
<dbReference type="InterPro" id="IPR040976">
    <property type="entry name" value="Pkinase_fungal"/>
</dbReference>
<dbReference type="GO" id="GO:0004672">
    <property type="term" value="F:protein kinase activity"/>
    <property type="evidence" value="ECO:0007669"/>
    <property type="project" value="InterPro"/>
</dbReference>
<evidence type="ECO:0000313" key="3">
    <source>
        <dbReference type="Proteomes" id="UP000053424"/>
    </source>
</evidence>
<dbReference type="InterPro" id="IPR000719">
    <property type="entry name" value="Prot_kinase_dom"/>
</dbReference>
<sequence length="234" mass="27506">MYSHHFRPILLEFAQPLDEFQNVKQLLSVISQALKAHRFAHDNARTLHRDVSPRNIMITSEGNGLLVDWDLSKDIERVHVESPSDRTGTWQFMAARLLLKPENRPIPDYTDDLESFWYTLLYITLRHCEHDYNLEKVVSTLNHMFHYMFEDKGRPAGGMAKRYELQTQTMVKEMGIRSPPLLRFLRNSAQIPASRYCNEQEAIEEITRLQSEYLGNDFQFYLMNGHTDRSSEII</sequence>
<dbReference type="PROSITE" id="PS50011">
    <property type="entry name" value="PROTEIN_KINASE_DOM"/>
    <property type="match status" value="1"/>
</dbReference>
<evidence type="ECO:0000313" key="2">
    <source>
        <dbReference type="EMBL" id="KIM37440.1"/>
    </source>
</evidence>
<name>A0A0C3BL44_HEBCY</name>
<dbReference type="InterPro" id="IPR011009">
    <property type="entry name" value="Kinase-like_dom_sf"/>
</dbReference>
<dbReference type="Gene3D" id="1.10.510.10">
    <property type="entry name" value="Transferase(Phosphotransferase) domain 1"/>
    <property type="match status" value="1"/>
</dbReference>
<dbReference type="SUPFAM" id="SSF56112">
    <property type="entry name" value="Protein kinase-like (PK-like)"/>
    <property type="match status" value="1"/>
</dbReference>
<dbReference type="Proteomes" id="UP000053424">
    <property type="component" value="Unassembled WGS sequence"/>
</dbReference>
<dbReference type="EMBL" id="KN831797">
    <property type="protein sequence ID" value="KIM37440.1"/>
    <property type="molecule type" value="Genomic_DNA"/>
</dbReference>
<dbReference type="HOGENOM" id="CLU_1185135_0_0_1"/>
<gene>
    <name evidence="2" type="ORF">M413DRAFT_30901</name>
</gene>
<proteinExistence type="predicted"/>
<dbReference type="OrthoDB" id="3058724at2759"/>
<accession>A0A0C3BL44</accession>
<protein>
    <recommendedName>
        <fullName evidence="1">Protein kinase domain-containing protein</fullName>
    </recommendedName>
</protein>
<organism evidence="2 3">
    <name type="scientific">Hebeloma cylindrosporum</name>
    <dbReference type="NCBI Taxonomy" id="76867"/>
    <lineage>
        <taxon>Eukaryota</taxon>
        <taxon>Fungi</taxon>
        <taxon>Dikarya</taxon>
        <taxon>Basidiomycota</taxon>
        <taxon>Agaricomycotina</taxon>
        <taxon>Agaricomycetes</taxon>
        <taxon>Agaricomycetidae</taxon>
        <taxon>Agaricales</taxon>
        <taxon>Agaricineae</taxon>
        <taxon>Hymenogastraceae</taxon>
        <taxon>Hebeloma</taxon>
    </lineage>
</organism>
<feature type="domain" description="Protein kinase" evidence="1">
    <location>
        <begin position="1"/>
        <end position="214"/>
    </location>
</feature>
<dbReference type="PANTHER" id="PTHR38248">
    <property type="entry name" value="FUNK1 6"/>
    <property type="match status" value="1"/>
</dbReference>
<keyword evidence="3" id="KW-1185">Reference proteome</keyword>
<reference evidence="2 3" key="1">
    <citation type="submission" date="2014-04" db="EMBL/GenBank/DDBJ databases">
        <authorList>
            <consortium name="DOE Joint Genome Institute"/>
            <person name="Kuo A."/>
            <person name="Gay G."/>
            <person name="Dore J."/>
            <person name="Kohler A."/>
            <person name="Nagy L.G."/>
            <person name="Floudas D."/>
            <person name="Copeland A."/>
            <person name="Barry K.W."/>
            <person name="Cichocki N."/>
            <person name="Veneault-Fourrey C."/>
            <person name="LaButti K."/>
            <person name="Lindquist E.A."/>
            <person name="Lipzen A."/>
            <person name="Lundell T."/>
            <person name="Morin E."/>
            <person name="Murat C."/>
            <person name="Sun H."/>
            <person name="Tunlid A."/>
            <person name="Henrissat B."/>
            <person name="Grigoriev I.V."/>
            <person name="Hibbett D.S."/>
            <person name="Martin F."/>
            <person name="Nordberg H.P."/>
            <person name="Cantor M.N."/>
            <person name="Hua S.X."/>
        </authorList>
    </citation>
    <scope>NUCLEOTIDE SEQUENCE [LARGE SCALE GENOMIC DNA]</scope>
    <source>
        <strain evidence="3">h7</strain>
    </source>
</reference>